<feature type="region of interest" description="Disordered" evidence="1">
    <location>
        <begin position="1"/>
        <end position="87"/>
    </location>
</feature>
<proteinExistence type="predicted"/>
<reference evidence="2 3" key="1">
    <citation type="submission" date="2019-02" db="EMBL/GenBank/DDBJ databases">
        <title>Genome sequencing of the rare red list fungi Hericium alpestre (H. flagellum).</title>
        <authorList>
            <person name="Buettner E."/>
            <person name="Kellner H."/>
        </authorList>
    </citation>
    <scope>NUCLEOTIDE SEQUENCE [LARGE SCALE GENOMIC DNA]</scope>
    <source>
        <strain evidence="2 3">DSM 108284</strain>
    </source>
</reference>
<name>A0A4Y9ZGI5_9AGAM</name>
<sequence>MVVATFIGTSNTPIYNPPAEMTQKLPDKVLDQTEAERLREKGSDGKPLAPGANRRAGVATRNPDNFDAHQRAHGAHGDTKPVKEPVL</sequence>
<feature type="compositionally biased region" description="Basic and acidic residues" evidence="1">
    <location>
        <begin position="25"/>
        <end position="44"/>
    </location>
</feature>
<comment type="caution">
    <text evidence="2">The sequence shown here is derived from an EMBL/GenBank/DDBJ whole genome shotgun (WGS) entry which is preliminary data.</text>
</comment>
<keyword evidence="3" id="KW-1185">Reference proteome</keyword>
<evidence type="ECO:0000256" key="1">
    <source>
        <dbReference type="SAM" id="MobiDB-lite"/>
    </source>
</evidence>
<dbReference type="Proteomes" id="UP000298061">
    <property type="component" value="Unassembled WGS sequence"/>
</dbReference>
<dbReference type="EMBL" id="SFCI01003246">
    <property type="protein sequence ID" value="TFY73147.1"/>
    <property type="molecule type" value="Genomic_DNA"/>
</dbReference>
<dbReference type="OrthoDB" id="3003491at2759"/>
<protein>
    <submittedName>
        <fullName evidence="2">Uncharacterized protein</fullName>
    </submittedName>
</protein>
<gene>
    <name evidence="2" type="ORF">EWM64_g10865</name>
</gene>
<dbReference type="AlphaFoldDB" id="A0A4Y9ZGI5"/>
<evidence type="ECO:0000313" key="2">
    <source>
        <dbReference type="EMBL" id="TFY73147.1"/>
    </source>
</evidence>
<feature type="compositionally biased region" description="Basic and acidic residues" evidence="1">
    <location>
        <begin position="64"/>
        <end position="87"/>
    </location>
</feature>
<accession>A0A4Y9ZGI5</accession>
<evidence type="ECO:0000313" key="3">
    <source>
        <dbReference type="Proteomes" id="UP000298061"/>
    </source>
</evidence>
<organism evidence="2 3">
    <name type="scientific">Hericium alpestre</name>
    <dbReference type="NCBI Taxonomy" id="135208"/>
    <lineage>
        <taxon>Eukaryota</taxon>
        <taxon>Fungi</taxon>
        <taxon>Dikarya</taxon>
        <taxon>Basidiomycota</taxon>
        <taxon>Agaricomycotina</taxon>
        <taxon>Agaricomycetes</taxon>
        <taxon>Russulales</taxon>
        <taxon>Hericiaceae</taxon>
        <taxon>Hericium</taxon>
    </lineage>
</organism>